<organism evidence="2 3">
    <name type="scientific">Elaeophora elaphi</name>
    <dbReference type="NCBI Taxonomy" id="1147741"/>
    <lineage>
        <taxon>Eukaryota</taxon>
        <taxon>Metazoa</taxon>
        <taxon>Ecdysozoa</taxon>
        <taxon>Nematoda</taxon>
        <taxon>Chromadorea</taxon>
        <taxon>Rhabditida</taxon>
        <taxon>Spirurina</taxon>
        <taxon>Spiruromorpha</taxon>
        <taxon>Filarioidea</taxon>
        <taxon>Onchocercidae</taxon>
        <taxon>Elaeophora</taxon>
    </lineage>
</organism>
<protein>
    <submittedName>
        <fullName evidence="3">Chromosome 2 open reading frame 73</fullName>
    </submittedName>
</protein>
<sequence>LQPRTEGNVTSDITVYCSCSSRLTPSLKHRSTLQLPSNPEMEESGKPEDVALNPFMKQGQIYRAKNDNKEKKEEQQSPTPERQMKRLSEWIERWRRITAQNNRPSHVGGSLT</sequence>
<dbReference type="WBParaSite" id="EEL_0000610101-mRNA-1">
    <property type="protein sequence ID" value="EEL_0000610101-mRNA-1"/>
    <property type="gene ID" value="EEL_0000610101"/>
</dbReference>
<dbReference type="STRING" id="1147741.A0A0R3RVG5"/>
<evidence type="ECO:0000313" key="2">
    <source>
        <dbReference type="Proteomes" id="UP000050640"/>
    </source>
</evidence>
<feature type="region of interest" description="Disordered" evidence="1">
    <location>
        <begin position="30"/>
        <end position="87"/>
    </location>
</feature>
<feature type="compositionally biased region" description="Basic and acidic residues" evidence="1">
    <location>
        <begin position="64"/>
        <end position="75"/>
    </location>
</feature>
<reference evidence="3" key="1">
    <citation type="submission" date="2017-02" db="UniProtKB">
        <authorList>
            <consortium name="WormBaseParasite"/>
        </authorList>
    </citation>
    <scope>IDENTIFICATION</scope>
</reference>
<dbReference type="Proteomes" id="UP000050640">
    <property type="component" value="Unplaced"/>
</dbReference>
<name>A0A0R3RVG5_9BILA</name>
<evidence type="ECO:0000313" key="3">
    <source>
        <dbReference type="WBParaSite" id="EEL_0000610101-mRNA-1"/>
    </source>
</evidence>
<dbReference type="AlphaFoldDB" id="A0A0R3RVG5"/>
<proteinExistence type="predicted"/>
<evidence type="ECO:0000256" key="1">
    <source>
        <dbReference type="SAM" id="MobiDB-lite"/>
    </source>
</evidence>
<accession>A0A0R3RVG5</accession>
<keyword evidence="2" id="KW-1185">Reference proteome</keyword>